<sequence length="173" mass="18998">MVYGWRTSDGRLLRHTRVSTHAHIEHPDSLRMSDHVFVGHFNFLDASGGLSIGEGCQITNHVSILTHSSHHALRVCGRGYYGHPRPPGYRQAPTEIGPYSFIGPHAVIAPGSKLGRGVLVTAYSYVSGTVPDFAVVQGQPARVVGDVREVDRALLQRHPEMSEHYRAWAGDQA</sequence>
<dbReference type="AlphaFoldDB" id="A0A848F7G1"/>
<evidence type="ECO:0000313" key="2">
    <source>
        <dbReference type="Proteomes" id="UP000574067"/>
    </source>
</evidence>
<dbReference type="Pfam" id="PF00132">
    <property type="entry name" value="Hexapep"/>
    <property type="match status" value="1"/>
</dbReference>
<dbReference type="Gene3D" id="2.160.10.10">
    <property type="entry name" value="Hexapeptide repeat proteins"/>
    <property type="match status" value="1"/>
</dbReference>
<dbReference type="CDD" id="cd04647">
    <property type="entry name" value="LbH_MAT_like"/>
    <property type="match status" value="1"/>
</dbReference>
<dbReference type="PANTHER" id="PTHR23416">
    <property type="entry name" value="SIALIC ACID SYNTHASE-RELATED"/>
    <property type="match status" value="1"/>
</dbReference>
<protein>
    <submittedName>
        <fullName evidence="1">Acyltransferase</fullName>
    </submittedName>
</protein>
<dbReference type="InterPro" id="IPR051159">
    <property type="entry name" value="Hexapeptide_acetyltransf"/>
</dbReference>
<dbReference type="InterPro" id="IPR011004">
    <property type="entry name" value="Trimer_LpxA-like_sf"/>
</dbReference>
<comment type="caution">
    <text evidence="1">The sequence shown here is derived from an EMBL/GenBank/DDBJ whole genome shotgun (WGS) entry which is preliminary data.</text>
</comment>
<keyword evidence="2" id="KW-1185">Reference proteome</keyword>
<reference evidence="1 2" key="1">
    <citation type="submission" date="2020-04" db="EMBL/GenBank/DDBJ databases">
        <title>Azohydromonas sp. isolated from soil.</title>
        <authorList>
            <person name="Dahal R.H."/>
        </authorList>
    </citation>
    <scope>NUCLEOTIDE SEQUENCE [LARGE SCALE GENOMIC DNA]</scope>
    <source>
        <strain evidence="1 2">G-1-1-14</strain>
    </source>
</reference>
<evidence type="ECO:0000313" key="1">
    <source>
        <dbReference type="EMBL" id="NML15098.1"/>
    </source>
</evidence>
<dbReference type="EMBL" id="JABBFW010000005">
    <property type="protein sequence ID" value="NML15098.1"/>
    <property type="molecule type" value="Genomic_DNA"/>
</dbReference>
<gene>
    <name evidence="1" type="ORF">HHL10_08920</name>
</gene>
<proteinExistence type="predicted"/>
<dbReference type="GO" id="GO:0016746">
    <property type="term" value="F:acyltransferase activity"/>
    <property type="evidence" value="ECO:0007669"/>
    <property type="project" value="UniProtKB-KW"/>
</dbReference>
<name>A0A848F7G1_9BURK</name>
<dbReference type="Proteomes" id="UP000574067">
    <property type="component" value="Unassembled WGS sequence"/>
</dbReference>
<dbReference type="InterPro" id="IPR001451">
    <property type="entry name" value="Hexapep"/>
</dbReference>
<dbReference type="SUPFAM" id="SSF51161">
    <property type="entry name" value="Trimeric LpxA-like enzymes"/>
    <property type="match status" value="1"/>
</dbReference>
<keyword evidence="1" id="KW-0808">Transferase</keyword>
<accession>A0A848F7G1</accession>
<keyword evidence="1" id="KW-0012">Acyltransferase</keyword>
<organism evidence="1 2">
    <name type="scientific">Azohydromonas caseinilytica</name>
    <dbReference type="NCBI Taxonomy" id="2728836"/>
    <lineage>
        <taxon>Bacteria</taxon>
        <taxon>Pseudomonadati</taxon>
        <taxon>Pseudomonadota</taxon>
        <taxon>Betaproteobacteria</taxon>
        <taxon>Burkholderiales</taxon>
        <taxon>Sphaerotilaceae</taxon>
        <taxon>Azohydromonas</taxon>
    </lineage>
</organism>